<organism evidence="1">
    <name type="scientific">marine metagenome</name>
    <dbReference type="NCBI Taxonomy" id="408172"/>
    <lineage>
        <taxon>unclassified sequences</taxon>
        <taxon>metagenomes</taxon>
        <taxon>ecological metagenomes</taxon>
    </lineage>
</organism>
<reference evidence="1" key="1">
    <citation type="submission" date="2018-05" db="EMBL/GenBank/DDBJ databases">
        <authorList>
            <person name="Lanie J.A."/>
            <person name="Ng W.-L."/>
            <person name="Kazmierczak K.M."/>
            <person name="Andrzejewski T.M."/>
            <person name="Davidsen T.M."/>
            <person name="Wayne K.J."/>
            <person name="Tettelin H."/>
            <person name="Glass J.I."/>
            <person name="Rusch D."/>
            <person name="Podicherti R."/>
            <person name="Tsui H.-C.T."/>
            <person name="Winkler M.E."/>
        </authorList>
    </citation>
    <scope>NUCLEOTIDE SEQUENCE</scope>
</reference>
<dbReference type="AlphaFoldDB" id="A0A382SWP1"/>
<protein>
    <submittedName>
        <fullName evidence="1">Uncharacterized protein</fullName>
    </submittedName>
</protein>
<dbReference type="EMBL" id="UINC01132163">
    <property type="protein sequence ID" value="SVD14304.1"/>
    <property type="molecule type" value="Genomic_DNA"/>
</dbReference>
<name>A0A382SWP1_9ZZZZ</name>
<sequence>VKSVAGAIILQLDVTPALGTCLKIDHPRLLYRLPLKALQIYERPYPVDRSILLLDYMRTATEFVAIFC</sequence>
<proteinExistence type="predicted"/>
<gene>
    <name evidence="1" type="ORF">METZ01_LOCUS367158</name>
</gene>
<accession>A0A382SWP1</accession>
<evidence type="ECO:0000313" key="1">
    <source>
        <dbReference type="EMBL" id="SVD14304.1"/>
    </source>
</evidence>
<feature type="non-terminal residue" evidence="1">
    <location>
        <position position="1"/>
    </location>
</feature>